<dbReference type="InterPro" id="IPR008949">
    <property type="entry name" value="Isoprenoid_synthase_dom_sf"/>
</dbReference>
<dbReference type="PANTHER" id="PTHR31480">
    <property type="entry name" value="BIFUNCTIONAL LYCOPENE CYCLASE/PHYTOENE SYNTHASE"/>
    <property type="match status" value="1"/>
</dbReference>
<protein>
    <recommendedName>
        <fullName evidence="2">15-cis-phytoene synthase</fullName>
        <ecNumber evidence="2">2.5.1.32</ecNumber>
    </recommendedName>
</protein>
<keyword evidence="3" id="KW-0125">Carotenoid biosynthesis</keyword>
<name>A0A293MZJ4_ORNER</name>
<dbReference type="SUPFAM" id="SSF48576">
    <property type="entry name" value="Terpenoid synthases"/>
    <property type="match status" value="1"/>
</dbReference>
<dbReference type="Gene3D" id="1.10.600.10">
    <property type="entry name" value="Farnesyl Diphosphate Synthase"/>
    <property type="match status" value="1"/>
</dbReference>
<sequence length="313" mass="36157">MIKAAAFRMCRLHRCCKVLEDIKLFPFQRRYMSSQPQGSAAYCMDMLKKYDYENFLCCLLLPQAIRRIAVSIRAFNVELSQIRDLVSRPDIGRMRIQFWRDALEKIYKGNPPQQPVAIELEMAVKSKQLSKHWLSRMIESREELIADKPHVNLQKAEDYAEKSIASTFYLILQASGTQDVHCDHVASHVGRLQGLTNLIRGVPFNASKGRVYLPVETMAKHKVSQEAVVQGKGDVREVIYEIASAAHQHLEVARSLQQNVPLPLRTVFLPAVSCDKYLQRLRMADFEVFDGRLQQRNHTLPLALWSHKFFKRY</sequence>
<dbReference type="AlphaFoldDB" id="A0A293MZJ4"/>
<dbReference type="GO" id="GO:0016117">
    <property type="term" value="P:carotenoid biosynthetic process"/>
    <property type="evidence" value="ECO:0007669"/>
    <property type="project" value="UniProtKB-KW"/>
</dbReference>
<reference evidence="4" key="1">
    <citation type="submission" date="2017-08" db="EMBL/GenBank/DDBJ databases">
        <title>Ornithodoros erraticus midgut genes differentially expressed after blood feeding.</title>
        <authorList>
            <person name="Oleaga A."/>
        </authorList>
    </citation>
    <scope>NUCLEOTIDE SEQUENCE</scope>
    <source>
        <strain evidence="4">Female</strain>
        <tissue evidence="4">Gut</tissue>
    </source>
</reference>
<dbReference type="EC" id="2.5.1.32" evidence="2"/>
<evidence type="ECO:0000256" key="1">
    <source>
        <dbReference type="ARBA" id="ARBA00001805"/>
    </source>
</evidence>
<accession>A0A293MZJ4</accession>
<comment type="catalytic activity">
    <reaction evidence="1">
        <text>2 (2E,6E,10E)-geranylgeranyl diphosphate = 15-cis-phytoene + 2 diphosphate</text>
        <dbReference type="Rhea" id="RHEA:34475"/>
        <dbReference type="ChEBI" id="CHEBI:27787"/>
        <dbReference type="ChEBI" id="CHEBI:33019"/>
        <dbReference type="ChEBI" id="CHEBI:58756"/>
        <dbReference type="EC" id="2.5.1.32"/>
    </reaction>
</comment>
<dbReference type="InterPro" id="IPR002060">
    <property type="entry name" value="Squ/phyt_synthse"/>
</dbReference>
<evidence type="ECO:0000313" key="4">
    <source>
        <dbReference type="EMBL" id="MAA45946.1"/>
    </source>
</evidence>
<dbReference type="Pfam" id="PF00494">
    <property type="entry name" value="SQS_PSY"/>
    <property type="match status" value="1"/>
</dbReference>
<organism evidence="4">
    <name type="scientific">Ornithodoros erraticus</name>
    <name type="common">European soft tick</name>
    <name type="synonym">Alectorobius erraticus</name>
    <dbReference type="NCBI Taxonomy" id="265619"/>
    <lineage>
        <taxon>Eukaryota</taxon>
        <taxon>Metazoa</taxon>
        <taxon>Ecdysozoa</taxon>
        <taxon>Arthropoda</taxon>
        <taxon>Chelicerata</taxon>
        <taxon>Arachnida</taxon>
        <taxon>Acari</taxon>
        <taxon>Parasitiformes</taxon>
        <taxon>Ixodida</taxon>
        <taxon>Ixodoidea</taxon>
        <taxon>Argasidae</taxon>
        <taxon>Ornithodorinae</taxon>
        <taxon>Ornithodoros</taxon>
    </lineage>
</organism>
<evidence type="ECO:0000256" key="2">
    <source>
        <dbReference type="ARBA" id="ARBA00012396"/>
    </source>
</evidence>
<dbReference type="EMBL" id="GFWV01021218">
    <property type="protein sequence ID" value="MAA45946.1"/>
    <property type="molecule type" value="Transcribed_RNA"/>
</dbReference>
<evidence type="ECO:0000256" key="3">
    <source>
        <dbReference type="ARBA" id="ARBA00022746"/>
    </source>
</evidence>
<proteinExistence type="predicted"/>